<evidence type="ECO:0000313" key="2">
    <source>
        <dbReference type="Proteomes" id="UP000004259"/>
    </source>
</evidence>
<organism evidence="1 2">
    <name type="scientific">Ruminococcus albus 8</name>
    <dbReference type="NCBI Taxonomy" id="246199"/>
    <lineage>
        <taxon>Bacteria</taxon>
        <taxon>Bacillati</taxon>
        <taxon>Bacillota</taxon>
        <taxon>Clostridia</taxon>
        <taxon>Eubacteriales</taxon>
        <taxon>Oscillospiraceae</taxon>
        <taxon>Ruminococcus</taxon>
    </lineage>
</organism>
<name>E9S9M6_RUMAL</name>
<reference evidence="1 2" key="1">
    <citation type="submission" date="2011-02" db="EMBL/GenBank/DDBJ databases">
        <authorList>
            <person name="Nelson K.E."/>
            <person name="Sutton G."/>
            <person name="Torralba M."/>
            <person name="Durkin S."/>
            <person name="Harkins D."/>
            <person name="Montgomery R."/>
            <person name="Ziemer C."/>
            <person name="Klaassens E."/>
            <person name="Ocuiv P."/>
            <person name="Morrison M."/>
        </authorList>
    </citation>
    <scope>NUCLEOTIDE SEQUENCE [LARGE SCALE GENOMIC DNA]</scope>
    <source>
        <strain evidence="1 2">8</strain>
    </source>
</reference>
<dbReference type="OrthoDB" id="9954298at2"/>
<evidence type="ECO:0000313" key="1">
    <source>
        <dbReference type="EMBL" id="EGC04007.1"/>
    </source>
</evidence>
<comment type="caution">
    <text evidence="1">The sequence shown here is derived from an EMBL/GenBank/DDBJ whole genome shotgun (WGS) entry which is preliminary data.</text>
</comment>
<keyword evidence="2" id="KW-1185">Reference proteome</keyword>
<sequence length="219" mass="25641">MEQYSYFTFHNIPCVLIEKEDRIILIPCNEEDHKLLYNYLQDSDYEIDYSGSIYEYKHAFIHKQIIGSESVDLYPDYIIHSISPKICSMEMTGPAIDDFFSPPTYFYYKHRKGDKNFGDIVYNNEVADKWIIEYKDSKITITLYYGSVLRSVAVKHLLWGFQKAPVCSASLLPLMIQRNYDLLHINTKLFCHSLSTAEIFSVMHKQTIQNSVSFFADYA</sequence>
<dbReference type="AlphaFoldDB" id="E9S9M6"/>
<accession>E9S9M6</accession>
<dbReference type="Proteomes" id="UP000004259">
    <property type="component" value="Unassembled WGS sequence"/>
</dbReference>
<gene>
    <name evidence="1" type="ORF">CUS_5122</name>
</gene>
<dbReference type="EMBL" id="ADKM02000045">
    <property type="protein sequence ID" value="EGC04007.1"/>
    <property type="molecule type" value="Genomic_DNA"/>
</dbReference>
<protein>
    <submittedName>
        <fullName evidence="1">Uncharacterized protein</fullName>
    </submittedName>
</protein>
<proteinExistence type="predicted"/>
<dbReference type="RefSeq" id="WP_002847690.1">
    <property type="nucleotide sequence ID" value="NZ_ADKM02000045.1"/>
</dbReference>